<keyword evidence="15 17" id="KW-0472">Membrane</keyword>
<evidence type="ECO:0000256" key="4">
    <source>
        <dbReference type="ARBA" id="ARBA00021096"/>
    </source>
</evidence>
<keyword evidence="10" id="KW-0249">Electron transport</keyword>
<keyword evidence="12 17" id="KW-0520">NAD</keyword>
<feature type="transmembrane region" description="Helical" evidence="17">
    <location>
        <begin position="215"/>
        <end position="235"/>
    </location>
</feature>
<dbReference type="GO" id="GO:0015990">
    <property type="term" value="P:electron transport coupled proton transport"/>
    <property type="evidence" value="ECO:0007669"/>
    <property type="project" value="TreeGrafter"/>
</dbReference>
<dbReference type="EC" id="7.1.1.2" evidence="3 17"/>
<feature type="transmembrane region" description="Helical" evidence="17">
    <location>
        <begin position="373"/>
        <end position="397"/>
    </location>
</feature>
<keyword evidence="13 17" id="KW-0830">Ubiquinone</keyword>
<keyword evidence="9" id="KW-1278">Translocase</keyword>
<feature type="transmembrane region" description="Helical" evidence="17">
    <location>
        <begin position="487"/>
        <end position="510"/>
    </location>
</feature>
<dbReference type="GO" id="GO:0008137">
    <property type="term" value="F:NADH dehydrogenase (ubiquinone) activity"/>
    <property type="evidence" value="ECO:0007669"/>
    <property type="project" value="UniProtKB-EC"/>
</dbReference>
<feature type="transmembrane region" description="Helical" evidence="17">
    <location>
        <begin position="149"/>
        <end position="167"/>
    </location>
</feature>
<comment type="similarity">
    <text evidence="17">Belongs to the complex I subunit 5 family.</text>
</comment>
<feature type="domain" description="NADH-Ubiquinone oxidoreductase (complex I) chain 5 N-terminal" evidence="19">
    <location>
        <begin position="39"/>
        <end position="87"/>
    </location>
</feature>
<accession>A0A0U2D8R7</accession>
<evidence type="ECO:0000256" key="7">
    <source>
        <dbReference type="ARBA" id="ARBA00022692"/>
    </source>
</evidence>
<evidence type="ECO:0000256" key="15">
    <source>
        <dbReference type="ARBA" id="ARBA00023136"/>
    </source>
</evidence>
<sequence>MSFCVIFSSLMLSFFFFFFLFSLFLLNTGKVYFIEWSIFNLNSMEVEMLILLDWMSLLFVSFVLFISTMVIFYSKSYMSKDLSINRFIMLVFMFVLSMLLMILSPNLISILLGWDGLGLVSYCLVIYYQNVKSYSAGMLTALSNRVGDAMLMISIAWMMNFGSWNFMLYIDYYYSDKSMMIVGLLIIIAALTKSAQIPFSAWLPAAMAAPTPVSALVHSSTLVTAGVYLLIRFHLLLENYSFVLMFIGLMTMLISGLAANFEYDLKKIIALSTLSQLGLMVTILSLGLYELAFFHLLIHALFKALLFMCAGNFIHLMGECQDIRFMGGLVYKTPMTVMYFNVSNLSLCGIPFFSGFYSKDLIMEVYSMTSLNIVIYLIMLISLTLTVSYTVRLLNYLMFTDYCGFSMNSTEELSDEMVYSMGFMFIIVLFSGTVLMWFMFKDINLVVLPFFMKILILIMVMIGVIMGFEISLLKLNYNLIFSNLMKILIFLVLMWNLPYISTFGMNYFFINLGMLNYKFLDQGWSEFLGSQGLFKFFKKISVLFQYIFKNSLKIYMIMFLIWIILLLIYM</sequence>
<evidence type="ECO:0000256" key="5">
    <source>
        <dbReference type="ARBA" id="ARBA00022448"/>
    </source>
</evidence>
<comment type="catalytic activity">
    <reaction evidence="16 17">
        <text>a ubiquinone + NADH + 5 H(+)(in) = a ubiquinol + NAD(+) + 4 H(+)(out)</text>
        <dbReference type="Rhea" id="RHEA:29091"/>
        <dbReference type="Rhea" id="RHEA-COMP:9565"/>
        <dbReference type="Rhea" id="RHEA-COMP:9566"/>
        <dbReference type="ChEBI" id="CHEBI:15378"/>
        <dbReference type="ChEBI" id="CHEBI:16389"/>
        <dbReference type="ChEBI" id="CHEBI:17976"/>
        <dbReference type="ChEBI" id="CHEBI:57540"/>
        <dbReference type="ChEBI" id="CHEBI:57945"/>
        <dbReference type="EC" id="7.1.1.2"/>
    </reaction>
</comment>
<evidence type="ECO:0000259" key="18">
    <source>
        <dbReference type="Pfam" id="PF00361"/>
    </source>
</evidence>
<dbReference type="PANTHER" id="PTHR42829:SF2">
    <property type="entry name" value="NADH-UBIQUINONE OXIDOREDUCTASE CHAIN 5"/>
    <property type="match status" value="1"/>
</dbReference>
<evidence type="ECO:0000256" key="9">
    <source>
        <dbReference type="ARBA" id="ARBA00022967"/>
    </source>
</evidence>
<dbReference type="EMBL" id="KR108208">
    <property type="protein sequence ID" value="AKN78873.1"/>
    <property type="molecule type" value="Genomic_DNA"/>
</dbReference>
<feature type="transmembrane region" description="Helical" evidence="17">
    <location>
        <begin position="552"/>
        <end position="569"/>
    </location>
</feature>
<dbReference type="Pfam" id="PF00662">
    <property type="entry name" value="Proton_antipo_N"/>
    <property type="match status" value="1"/>
</dbReference>
<geneLocation type="mitochondrion" evidence="21"/>
<feature type="transmembrane region" description="Helical" evidence="17">
    <location>
        <begin position="84"/>
        <end position="102"/>
    </location>
</feature>
<feature type="transmembrane region" description="Helical" evidence="17">
    <location>
        <begin position="108"/>
        <end position="128"/>
    </location>
</feature>
<keyword evidence="5 17" id="KW-0813">Transport</keyword>
<dbReference type="InterPro" id="IPR001750">
    <property type="entry name" value="ND/Mrp_TM"/>
</dbReference>
<name>A0A0U2D8R7_HARAX</name>
<dbReference type="Pfam" id="PF06455">
    <property type="entry name" value="NADH5_C"/>
    <property type="match status" value="1"/>
</dbReference>
<evidence type="ECO:0000256" key="1">
    <source>
        <dbReference type="ARBA" id="ARBA00003257"/>
    </source>
</evidence>
<evidence type="ECO:0000256" key="8">
    <source>
        <dbReference type="ARBA" id="ARBA00022792"/>
    </source>
</evidence>
<comment type="function">
    <text evidence="1">Core subunit of the mitochondrial membrane respiratory chain NADH dehydrogenase (Complex I) that is believed to belong to the minimal assembly required for catalysis. Complex I functions in the transfer of electrons from NADH to the respiratory chain. The immediate electron acceptor for the enzyme is believed to be ubiquinone.</text>
</comment>
<feature type="transmembrane region" description="Helical" evidence="17">
    <location>
        <begin position="292"/>
        <end position="314"/>
    </location>
</feature>
<feature type="domain" description="NADH dehydrogenase subunit 5 C-terminal" evidence="20">
    <location>
        <begin position="389"/>
        <end position="570"/>
    </location>
</feature>
<feature type="transmembrane region" description="Helical" evidence="17">
    <location>
        <begin position="418"/>
        <end position="440"/>
    </location>
</feature>
<keyword evidence="11 17" id="KW-1133">Transmembrane helix</keyword>
<dbReference type="GO" id="GO:0003954">
    <property type="term" value="F:NADH dehydrogenase activity"/>
    <property type="evidence" value="ECO:0007669"/>
    <property type="project" value="TreeGrafter"/>
</dbReference>
<proteinExistence type="inferred from homology"/>
<comment type="subcellular location">
    <subcellularLocation>
        <location evidence="2">Mitochondrion inner membrane</location>
        <topology evidence="2">Multi-pass membrane protein</topology>
    </subcellularLocation>
</comment>
<evidence type="ECO:0000256" key="12">
    <source>
        <dbReference type="ARBA" id="ARBA00023027"/>
    </source>
</evidence>
<evidence type="ECO:0000256" key="11">
    <source>
        <dbReference type="ARBA" id="ARBA00022989"/>
    </source>
</evidence>
<feature type="transmembrane region" description="Helical" evidence="17">
    <location>
        <begin position="268"/>
        <end position="286"/>
    </location>
</feature>
<keyword evidence="7 17" id="KW-0812">Transmembrane</keyword>
<dbReference type="GO" id="GO:0042773">
    <property type="term" value="P:ATP synthesis coupled electron transport"/>
    <property type="evidence" value="ECO:0007669"/>
    <property type="project" value="InterPro"/>
</dbReference>
<reference evidence="21" key="1">
    <citation type="journal article" date="2015" name="Mitochondrial DNA">
        <title>The mitochondrial genome of the multicolored Asian lady beetle Harmonia axyridis (Pallas) and a phylogenetic analysis of the Polyphaga (Insecta: Coleoptera).</title>
        <authorList>
            <person name="Niu F.F."/>
            <person name="Zhu L."/>
            <person name="Wang S."/>
            <person name="Wei S.J."/>
        </authorList>
    </citation>
    <scope>NUCLEOTIDE SEQUENCE</scope>
</reference>
<evidence type="ECO:0000259" key="19">
    <source>
        <dbReference type="Pfam" id="PF00662"/>
    </source>
</evidence>
<feature type="domain" description="NADH:quinone oxidoreductase/Mrp antiporter transmembrane" evidence="18">
    <location>
        <begin position="104"/>
        <end position="379"/>
    </location>
</feature>
<organism evidence="21">
    <name type="scientific">Harmonia axyridis</name>
    <name type="common">Multicolored Asian lady beetle</name>
    <name type="synonym">Coccinella axyridis</name>
    <dbReference type="NCBI Taxonomy" id="115357"/>
    <lineage>
        <taxon>Eukaryota</taxon>
        <taxon>Metazoa</taxon>
        <taxon>Ecdysozoa</taxon>
        <taxon>Arthropoda</taxon>
        <taxon>Hexapoda</taxon>
        <taxon>Insecta</taxon>
        <taxon>Pterygota</taxon>
        <taxon>Neoptera</taxon>
        <taxon>Endopterygota</taxon>
        <taxon>Coleoptera</taxon>
        <taxon>Polyphaga</taxon>
        <taxon>Cucujiformia</taxon>
        <taxon>Coccinelloidea</taxon>
        <taxon>Coccinellidae</taxon>
        <taxon>Coccinellinae</taxon>
        <taxon>Coccinellini</taxon>
        <taxon>Harmonia</taxon>
    </lineage>
</organism>
<dbReference type="InterPro" id="IPR010934">
    <property type="entry name" value="NADH_DH_su5_C"/>
</dbReference>
<feature type="transmembrane region" description="Helical" evidence="17">
    <location>
        <begin position="54"/>
        <end position="72"/>
    </location>
</feature>
<evidence type="ECO:0000256" key="6">
    <source>
        <dbReference type="ARBA" id="ARBA00022660"/>
    </source>
</evidence>
<dbReference type="InterPro" id="IPR003945">
    <property type="entry name" value="NU5C-like"/>
</dbReference>
<evidence type="ECO:0000256" key="16">
    <source>
        <dbReference type="ARBA" id="ARBA00049551"/>
    </source>
</evidence>
<evidence type="ECO:0000256" key="2">
    <source>
        <dbReference type="ARBA" id="ARBA00004448"/>
    </source>
</evidence>
<keyword evidence="6" id="KW-0679">Respiratory chain</keyword>
<keyword evidence="14 17" id="KW-0496">Mitochondrion</keyword>
<dbReference type="PRINTS" id="PR01434">
    <property type="entry name" value="NADHDHGNASE5"/>
</dbReference>
<dbReference type="Pfam" id="PF00361">
    <property type="entry name" value="Proton_antipo_M"/>
    <property type="match status" value="1"/>
</dbReference>
<feature type="transmembrane region" description="Helical" evidence="17">
    <location>
        <begin position="241"/>
        <end position="261"/>
    </location>
</feature>
<feature type="transmembrane region" description="Helical" evidence="17">
    <location>
        <begin position="335"/>
        <end position="353"/>
    </location>
</feature>
<evidence type="ECO:0000256" key="3">
    <source>
        <dbReference type="ARBA" id="ARBA00012944"/>
    </source>
</evidence>
<protein>
    <recommendedName>
        <fullName evidence="4 17">NADH-ubiquinone oxidoreductase chain 5</fullName>
        <ecNumber evidence="3 17">7.1.1.2</ecNumber>
    </recommendedName>
</protein>
<evidence type="ECO:0000256" key="17">
    <source>
        <dbReference type="RuleBase" id="RU003404"/>
    </source>
</evidence>
<dbReference type="GO" id="GO:0005743">
    <property type="term" value="C:mitochondrial inner membrane"/>
    <property type="evidence" value="ECO:0007669"/>
    <property type="project" value="UniProtKB-SubCell"/>
</dbReference>
<feature type="transmembrane region" description="Helical" evidence="17">
    <location>
        <begin position="12"/>
        <end position="34"/>
    </location>
</feature>
<evidence type="ECO:0000256" key="14">
    <source>
        <dbReference type="ARBA" id="ARBA00023128"/>
    </source>
</evidence>
<feature type="transmembrane region" description="Helical" evidence="17">
    <location>
        <begin position="179"/>
        <end position="203"/>
    </location>
</feature>
<evidence type="ECO:0000259" key="20">
    <source>
        <dbReference type="Pfam" id="PF06455"/>
    </source>
</evidence>
<dbReference type="InterPro" id="IPR001516">
    <property type="entry name" value="Proton_antipo_N"/>
</dbReference>
<keyword evidence="8" id="KW-0999">Mitochondrion inner membrane</keyword>
<gene>
    <name evidence="21" type="primary">ND5</name>
</gene>
<comment type="function">
    <text evidence="17">Core subunit of the mitochondrial membrane respiratory chain NADH dehydrogenase (Complex I) which catalyzes electron transfer from NADH through the respiratory chain, using ubiquinone as an electron acceptor. Essential for the catalytic activity and assembly of complex I.</text>
</comment>
<dbReference type="PANTHER" id="PTHR42829">
    <property type="entry name" value="NADH-UBIQUINONE OXIDOREDUCTASE CHAIN 5"/>
    <property type="match status" value="1"/>
</dbReference>
<evidence type="ECO:0000313" key="21">
    <source>
        <dbReference type="EMBL" id="AKN78873.1"/>
    </source>
</evidence>
<feature type="transmembrane region" description="Helical" evidence="17">
    <location>
        <begin position="446"/>
        <end position="466"/>
    </location>
</feature>
<dbReference type="AlphaFoldDB" id="A0A0U2D8R7"/>
<evidence type="ECO:0000256" key="10">
    <source>
        <dbReference type="ARBA" id="ARBA00022982"/>
    </source>
</evidence>
<evidence type="ECO:0000256" key="13">
    <source>
        <dbReference type="ARBA" id="ARBA00023075"/>
    </source>
</evidence>